<sequence length="42" mass="4587">MIHYVIMLPGKPFTTAPNVAEPGKPTPTHAPSQRLLNEVYAV</sequence>
<dbReference type="EMBL" id="BARS01015588">
    <property type="protein sequence ID" value="GAF92138.1"/>
    <property type="molecule type" value="Genomic_DNA"/>
</dbReference>
<protein>
    <submittedName>
        <fullName evidence="1">Uncharacterized protein</fullName>
    </submittedName>
</protein>
<accession>X0TF13</accession>
<evidence type="ECO:0000313" key="1">
    <source>
        <dbReference type="EMBL" id="GAF92138.1"/>
    </source>
</evidence>
<proteinExistence type="predicted"/>
<dbReference type="AlphaFoldDB" id="X0TF13"/>
<feature type="non-terminal residue" evidence="1">
    <location>
        <position position="42"/>
    </location>
</feature>
<comment type="caution">
    <text evidence="1">The sequence shown here is derived from an EMBL/GenBank/DDBJ whole genome shotgun (WGS) entry which is preliminary data.</text>
</comment>
<name>X0TF13_9ZZZZ</name>
<organism evidence="1">
    <name type="scientific">marine sediment metagenome</name>
    <dbReference type="NCBI Taxonomy" id="412755"/>
    <lineage>
        <taxon>unclassified sequences</taxon>
        <taxon>metagenomes</taxon>
        <taxon>ecological metagenomes</taxon>
    </lineage>
</organism>
<reference evidence="1" key="1">
    <citation type="journal article" date="2014" name="Front. Microbiol.">
        <title>High frequency of phylogenetically diverse reductive dehalogenase-homologous genes in deep subseafloor sedimentary metagenomes.</title>
        <authorList>
            <person name="Kawai M."/>
            <person name="Futagami T."/>
            <person name="Toyoda A."/>
            <person name="Takaki Y."/>
            <person name="Nishi S."/>
            <person name="Hori S."/>
            <person name="Arai W."/>
            <person name="Tsubouchi T."/>
            <person name="Morono Y."/>
            <person name="Uchiyama I."/>
            <person name="Ito T."/>
            <person name="Fujiyama A."/>
            <person name="Inagaki F."/>
            <person name="Takami H."/>
        </authorList>
    </citation>
    <scope>NUCLEOTIDE SEQUENCE</scope>
    <source>
        <strain evidence="1">Expedition CK06-06</strain>
    </source>
</reference>
<gene>
    <name evidence="1" type="ORF">S01H1_25767</name>
</gene>